<dbReference type="GO" id="GO:0046104">
    <property type="term" value="P:thymidine metabolic process"/>
    <property type="evidence" value="ECO:0007669"/>
    <property type="project" value="TreeGrafter"/>
</dbReference>
<dbReference type="GeneID" id="303183840"/>
<dbReference type="GO" id="GO:0005829">
    <property type="term" value="C:cytosol"/>
    <property type="evidence" value="ECO:0007669"/>
    <property type="project" value="TreeGrafter"/>
</dbReference>
<evidence type="ECO:0000256" key="6">
    <source>
        <dbReference type="ARBA" id="ARBA00022777"/>
    </source>
</evidence>
<evidence type="ECO:0000256" key="8">
    <source>
        <dbReference type="PIRSR" id="PIRSR035805-1"/>
    </source>
</evidence>
<evidence type="ECO:0000256" key="4">
    <source>
        <dbReference type="ARBA" id="ARBA00022679"/>
    </source>
</evidence>
<evidence type="ECO:0000256" key="11">
    <source>
        <dbReference type="RuleBase" id="RU004165"/>
    </source>
</evidence>
<dbReference type="EMBL" id="SPDS01000003">
    <property type="protein sequence ID" value="TFH54618.1"/>
    <property type="molecule type" value="Genomic_DNA"/>
</dbReference>
<dbReference type="SUPFAM" id="SSF52540">
    <property type="entry name" value="P-loop containing nucleoside triphosphate hydrolases"/>
    <property type="match status" value="1"/>
</dbReference>
<name>A0A2N7S1M6_9MICC</name>
<dbReference type="InterPro" id="IPR001267">
    <property type="entry name" value="Thymidine_kinase"/>
</dbReference>
<keyword evidence="4 10" id="KW-0808">Transferase</keyword>
<dbReference type="InterPro" id="IPR027417">
    <property type="entry name" value="P-loop_NTPase"/>
</dbReference>
<evidence type="ECO:0000256" key="1">
    <source>
        <dbReference type="ARBA" id="ARBA00007587"/>
    </source>
</evidence>
<dbReference type="EC" id="2.7.1.21" evidence="2 10"/>
<evidence type="ECO:0000256" key="9">
    <source>
        <dbReference type="PIRSR" id="PIRSR035805-2"/>
    </source>
</evidence>
<dbReference type="Proteomes" id="UP000297638">
    <property type="component" value="Unassembled WGS sequence"/>
</dbReference>
<dbReference type="Pfam" id="PF00265">
    <property type="entry name" value="TK"/>
    <property type="match status" value="1"/>
</dbReference>
<protein>
    <recommendedName>
        <fullName evidence="2 10">Thymidine kinase</fullName>
        <ecNumber evidence="2 10">2.7.1.21</ecNumber>
    </recommendedName>
</protein>
<dbReference type="GO" id="GO:0004797">
    <property type="term" value="F:thymidine kinase activity"/>
    <property type="evidence" value="ECO:0007669"/>
    <property type="project" value="UniProtKB-EC"/>
</dbReference>
<dbReference type="PANTHER" id="PTHR11441:SF0">
    <property type="entry name" value="THYMIDINE KINASE, CYTOSOLIC"/>
    <property type="match status" value="1"/>
</dbReference>
<evidence type="ECO:0000256" key="10">
    <source>
        <dbReference type="RuleBase" id="RU000544"/>
    </source>
</evidence>
<dbReference type="EMBL" id="PNQX01000002">
    <property type="protein sequence ID" value="PMQ20027.1"/>
    <property type="molecule type" value="Genomic_DNA"/>
</dbReference>
<dbReference type="OMA" id="GTMDCGK"/>
<dbReference type="Gene3D" id="3.40.50.300">
    <property type="entry name" value="P-loop containing nucleotide triphosphate hydrolases"/>
    <property type="match status" value="1"/>
</dbReference>
<keyword evidence="6 10" id="KW-0418">Kinase</keyword>
<sequence length="207" mass="22755">MAKLYFRYGAMNSGKSTSLLQAAFNYEERGQRILLAKPGVDTKGENSIVSRLGIQREVDFTVGPQENVREKFAAHSSGDDPDALLPHVDAPPVACLLVDEAQFLSGEQVDDLLRIAVMDDVPVLAYGIRTDFRTRAFPGSARLMELAHSLEELKTICRCGRKAMFNTRRVGQCVVFDGDQVAIDGDDVWYESLCATCYLQASGGKLS</sequence>
<dbReference type="RefSeq" id="WP_013347607.1">
    <property type="nucleotide sequence ID" value="NZ_JABUYH010000021.1"/>
</dbReference>
<evidence type="ECO:0000256" key="3">
    <source>
        <dbReference type="ARBA" id="ARBA00022634"/>
    </source>
</evidence>
<dbReference type="SUPFAM" id="SSF57716">
    <property type="entry name" value="Glucocorticoid receptor-like (DNA-binding domain)"/>
    <property type="match status" value="1"/>
</dbReference>
<keyword evidence="3 10" id="KW-0237">DNA synthesis</keyword>
<dbReference type="GO" id="GO:0071897">
    <property type="term" value="P:DNA biosynthetic process"/>
    <property type="evidence" value="ECO:0007669"/>
    <property type="project" value="UniProtKB-KW"/>
</dbReference>
<dbReference type="PIRSF" id="PIRSF035805">
    <property type="entry name" value="TK_cell"/>
    <property type="match status" value="1"/>
</dbReference>
<evidence type="ECO:0000313" key="12">
    <source>
        <dbReference type="EMBL" id="PMQ20027.1"/>
    </source>
</evidence>
<dbReference type="AlphaFoldDB" id="A0A2N7S1M6"/>
<dbReference type="PANTHER" id="PTHR11441">
    <property type="entry name" value="THYMIDINE KINASE"/>
    <property type="match status" value="1"/>
</dbReference>
<feature type="active site" description="Proton acceptor" evidence="8">
    <location>
        <position position="100"/>
    </location>
</feature>
<dbReference type="NCBIfam" id="NF003300">
    <property type="entry name" value="PRK04296.1-5"/>
    <property type="match status" value="1"/>
</dbReference>
<dbReference type="GO" id="GO:0005524">
    <property type="term" value="F:ATP binding"/>
    <property type="evidence" value="ECO:0007669"/>
    <property type="project" value="UniProtKB-KW"/>
</dbReference>
<dbReference type="Proteomes" id="UP000235739">
    <property type="component" value="Unassembled WGS sequence"/>
</dbReference>
<evidence type="ECO:0000313" key="14">
    <source>
        <dbReference type="Proteomes" id="UP000235739"/>
    </source>
</evidence>
<keyword evidence="5 10" id="KW-0547">Nucleotide-binding</keyword>
<accession>A0A2N7S1M6</accession>
<comment type="catalytic activity">
    <reaction evidence="10">
        <text>thymidine + ATP = dTMP + ADP + H(+)</text>
        <dbReference type="Rhea" id="RHEA:19129"/>
        <dbReference type="ChEBI" id="CHEBI:15378"/>
        <dbReference type="ChEBI" id="CHEBI:17748"/>
        <dbReference type="ChEBI" id="CHEBI:30616"/>
        <dbReference type="ChEBI" id="CHEBI:63528"/>
        <dbReference type="ChEBI" id="CHEBI:456216"/>
        <dbReference type="EC" id="2.7.1.21"/>
    </reaction>
</comment>
<organism evidence="12 14">
    <name type="scientific">Glutamicibacter arilaitensis</name>
    <dbReference type="NCBI Taxonomy" id="256701"/>
    <lineage>
        <taxon>Bacteria</taxon>
        <taxon>Bacillati</taxon>
        <taxon>Actinomycetota</taxon>
        <taxon>Actinomycetes</taxon>
        <taxon>Micrococcales</taxon>
        <taxon>Micrococcaceae</taxon>
        <taxon>Glutamicibacter</taxon>
    </lineage>
</organism>
<proteinExistence type="inferred from homology"/>
<reference evidence="13 15" key="2">
    <citation type="submission" date="2019-03" db="EMBL/GenBank/DDBJ databases">
        <title>Glutamicibacter sp. LJH19 genome.</title>
        <authorList>
            <person name="Sinai Borker S."/>
            <person name="Kumar R."/>
        </authorList>
    </citation>
    <scope>NUCLEOTIDE SEQUENCE [LARGE SCALE GENOMIC DNA]</scope>
    <source>
        <strain evidence="13 15">LJH19</strain>
    </source>
</reference>
<feature type="binding site" evidence="9">
    <location>
        <position position="190"/>
    </location>
    <ligand>
        <name>substrate</name>
    </ligand>
</feature>
<evidence type="ECO:0000313" key="15">
    <source>
        <dbReference type="Proteomes" id="UP000297638"/>
    </source>
</evidence>
<comment type="caution">
    <text evidence="12">The sequence shown here is derived from an EMBL/GenBank/DDBJ whole genome shotgun (WGS) entry which is preliminary data.</text>
</comment>
<comment type="similarity">
    <text evidence="1 11">Belongs to the thymidine kinase family.</text>
</comment>
<evidence type="ECO:0000256" key="2">
    <source>
        <dbReference type="ARBA" id="ARBA00012118"/>
    </source>
</evidence>
<evidence type="ECO:0000256" key="5">
    <source>
        <dbReference type="ARBA" id="ARBA00022741"/>
    </source>
</evidence>
<reference evidence="12 14" key="1">
    <citation type="journal article" date="2017" name="Elife">
        <title>Extensive horizontal gene transfer in cheese-associated bacteria.</title>
        <authorList>
            <person name="Bonham K.S."/>
            <person name="Wolfe B.E."/>
            <person name="Dutton R.J."/>
        </authorList>
    </citation>
    <scope>NUCLEOTIDE SEQUENCE [LARGE SCALE GENOMIC DNA]</scope>
    <source>
        <strain evidence="12 14">JB182</strain>
    </source>
</reference>
<evidence type="ECO:0000313" key="13">
    <source>
        <dbReference type="EMBL" id="TFH54618.1"/>
    </source>
</evidence>
<gene>
    <name evidence="12" type="ORF">CIK84_13075</name>
    <name evidence="13" type="ORF">EXY26_16365</name>
</gene>
<evidence type="ECO:0000256" key="7">
    <source>
        <dbReference type="ARBA" id="ARBA00022840"/>
    </source>
</evidence>
<keyword evidence="7 10" id="KW-0067">ATP-binding</keyword>